<proteinExistence type="predicted"/>
<organism evidence="2 3">
    <name type="scientific">Vibrio cidicii</name>
    <dbReference type="NCBI Taxonomy" id="1763883"/>
    <lineage>
        <taxon>Bacteria</taxon>
        <taxon>Pseudomonadati</taxon>
        <taxon>Pseudomonadota</taxon>
        <taxon>Gammaproteobacteria</taxon>
        <taxon>Vibrionales</taxon>
        <taxon>Vibrionaceae</taxon>
        <taxon>Vibrio</taxon>
    </lineage>
</organism>
<dbReference type="InterPro" id="IPR005135">
    <property type="entry name" value="Endo/exonuclease/phosphatase"/>
</dbReference>
<dbReference type="GO" id="GO:0003824">
    <property type="term" value="F:catalytic activity"/>
    <property type="evidence" value="ECO:0007669"/>
    <property type="project" value="InterPro"/>
</dbReference>
<evidence type="ECO:0000259" key="1">
    <source>
        <dbReference type="Pfam" id="PF03372"/>
    </source>
</evidence>
<evidence type="ECO:0000313" key="2">
    <source>
        <dbReference type="EMBL" id="KYN26516.1"/>
    </source>
</evidence>
<dbReference type="AlphaFoldDB" id="A0A151JLH0"/>
<feature type="domain" description="Endonuclease/exonuclease/phosphatase" evidence="1">
    <location>
        <begin position="78"/>
        <end position="445"/>
    </location>
</feature>
<dbReference type="PROSITE" id="PS51257">
    <property type="entry name" value="PROKAR_LIPOPROTEIN"/>
    <property type="match status" value="1"/>
</dbReference>
<evidence type="ECO:0000313" key="3">
    <source>
        <dbReference type="Proteomes" id="UP000075349"/>
    </source>
</evidence>
<dbReference type="Proteomes" id="UP000075349">
    <property type="component" value="Unassembled WGS sequence"/>
</dbReference>
<dbReference type="Gene3D" id="3.60.10.10">
    <property type="entry name" value="Endonuclease/exonuclease/phosphatase"/>
    <property type="match status" value="1"/>
</dbReference>
<name>A0A151JLH0_9VIBR</name>
<gene>
    <name evidence="2" type="ORF">AUQ44_04255</name>
</gene>
<sequence length="470" mass="51347">MKTLLTPLALLIGSALLTGCDEETKYVDVHPTTVKIATYNLSFDRATFADLVNEMQISPSKQTQLVTAYLDGSIADNEKTTAEKVIQIRNVAAIIQKNRPDVLMMAEYNNDGTGEDKSALIGFQNNYLSVAQSLQGAGGSAELEPIEYPFAQSYATNTGLLSEFDLDNNGTAGQMPGDAWGFGLYHGQYAFALMSKFEIDNANTRTFQTFKWKDMQGAQIPTITICDGSQTIPAGMNCGDNWYSDDEWQQVRLSSKNHVDAPIIIPTAHGNQVVHLLLSHPTPPVFDPGKNKAQNAAEVAFWHDYVQNKAYFYDDAGKNGGLKTGSHFVIMGDLNLDPVAGDGISQVMKDLHADPLLNQKVMNGELYPTSFGAAEHAVDKAVNHPYPNRISSTFGLGVDYAMPSATLNIVDSGIYWPASYEAGRALFNDARIGKYGNGKDVSSDHRMIWIQAQFLTIFSLATLCIEPQDA</sequence>
<dbReference type="Pfam" id="PF03372">
    <property type="entry name" value="Exo_endo_phos"/>
    <property type="match status" value="1"/>
</dbReference>
<accession>A0A151JLH0</accession>
<comment type="caution">
    <text evidence="2">The sequence shown here is derived from an EMBL/GenBank/DDBJ whole genome shotgun (WGS) entry which is preliminary data.</text>
</comment>
<dbReference type="InterPro" id="IPR036691">
    <property type="entry name" value="Endo/exonu/phosph_ase_sf"/>
</dbReference>
<protein>
    <submittedName>
        <fullName evidence="2">Succinyl-CoA synthetase subunit alpha</fullName>
    </submittedName>
</protein>
<dbReference type="SUPFAM" id="SSF56219">
    <property type="entry name" value="DNase I-like"/>
    <property type="match status" value="1"/>
</dbReference>
<dbReference type="EMBL" id="LOMK01000001">
    <property type="protein sequence ID" value="KYN26516.1"/>
    <property type="molecule type" value="Genomic_DNA"/>
</dbReference>
<reference evidence="3" key="1">
    <citation type="submission" date="2015-12" db="EMBL/GenBank/DDBJ databases">
        <authorList>
            <person name="Tarr C.L."/>
            <person name="Gladney L.M."/>
        </authorList>
    </citation>
    <scope>NUCLEOTIDE SEQUENCE [LARGE SCALE GENOMIC DNA]</scope>
    <source>
        <strain evidence="3">2756-81</strain>
    </source>
</reference>